<evidence type="ECO:0000313" key="2">
    <source>
        <dbReference type="Proteomes" id="UP001632038"/>
    </source>
</evidence>
<evidence type="ECO:0000313" key="1">
    <source>
        <dbReference type="EMBL" id="KAL3631713.1"/>
    </source>
</evidence>
<dbReference type="Proteomes" id="UP001632038">
    <property type="component" value="Unassembled WGS sequence"/>
</dbReference>
<dbReference type="AlphaFoldDB" id="A0ABD3CPZ7"/>
<comment type="caution">
    <text evidence="1">The sequence shown here is derived from an EMBL/GenBank/DDBJ whole genome shotgun (WGS) entry which is preliminary data.</text>
</comment>
<dbReference type="EMBL" id="JAVIJP010000032">
    <property type="protein sequence ID" value="KAL3631713.1"/>
    <property type="molecule type" value="Genomic_DNA"/>
</dbReference>
<protein>
    <submittedName>
        <fullName evidence="1">Uncharacterized protein</fullName>
    </submittedName>
</protein>
<reference evidence="2" key="1">
    <citation type="journal article" date="2024" name="IScience">
        <title>Strigolactones Initiate the Formation of Haustorium-like Structures in Castilleja.</title>
        <authorList>
            <person name="Buerger M."/>
            <person name="Peterson D."/>
            <person name="Chory J."/>
        </authorList>
    </citation>
    <scope>NUCLEOTIDE SEQUENCE [LARGE SCALE GENOMIC DNA]</scope>
</reference>
<gene>
    <name evidence="1" type="ORF">CASFOL_024697</name>
</gene>
<keyword evidence="2" id="KW-1185">Reference proteome</keyword>
<accession>A0ABD3CPZ7</accession>
<proteinExistence type="predicted"/>
<organism evidence="1 2">
    <name type="scientific">Castilleja foliolosa</name>
    <dbReference type="NCBI Taxonomy" id="1961234"/>
    <lineage>
        <taxon>Eukaryota</taxon>
        <taxon>Viridiplantae</taxon>
        <taxon>Streptophyta</taxon>
        <taxon>Embryophyta</taxon>
        <taxon>Tracheophyta</taxon>
        <taxon>Spermatophyta</taxon>
        <taxon>Magnoliopsida</taxon>
        <taxon>eudicotyledons</taxon>
        <taxon>Gunneridae</taxon>
        <taxon>Pentapetalae</taxon>
        <taxon>asterids</taxon>
        <taxon>lamiids</taxon>
        <taxon>Lamiales</taxon>
        <taxon>Orobanchaceae</taxon>
        <taxon>Pedicularideae</taxon>
        <taxon>Castillejinae</taxon>
        <taxon>Castilleja</taxon>
    </lineage>
</organism>
<sequence length="86" mass="9524">MAKLGFEETRRPSKGEETETFVTVSVGKAFQIYNCARLNLVLVGFEETRRPSKGEETETLVTVSVGKAFQIYNCARLNLVLVAHGS</sequence>
<name>A0ABD3CPZ7_9LAMI</name>